<evidence type="ECO:0000313" key="1">
    <source>
        <dbReference type="EMBL" id="OEG70305.1"/>
    </source>
</evidence>
<dbReference type="EMBL" id="LNVX01000381">
    <property type="protein sequence ID" value="OEG70305.1"/>
    <property type="molecule type" value="Genomic_DNA"/>
</dbReference>
<reference evidence="1 2" key="1">
    <citation type="submission" date="2015-11" db="EMBL/GenBank/DDBJ databases">
        <title>Evidence for parallel genomic evolution in an endosymbiosis of termite gut flagellates.</title>
        <authorList>
            <person name="Zheng H."/>
        </authorList>
    </citation>
    <scope>NUCLEOTIDE SEQUENCE [LARGE SCALE GENOMIC DNA]</scope>
    <source>
        <strain evidence="1 2">CET450</strain>
    </source>
</reference>
<organism evidence="1 2">
    <name type="scientific">Endomicrobium trichonymphae</name>
    <dbReference type="NCBI Taxonomy" id="1408204"/>
    <lineage>
        <taxon>Bacteria</taxon>
        <taxon>Pseudomonadati</taxon>
        <taxon>Elusimicrobiota</taxon>
        <taxon>Endomicrobiia</taxon>
        <taxon>Endomicrobiales</taxon>
        <taxon>Endomicrobiaceae</taxon>
        <taxon>Candidatus Endomicrobiellum</taxon>
    </lineage>
</organism>
<gene>
    <name evidence="1" type="ORF">ATZ36_04990</name>
</gene>
<name>A0A1E5IIS4_ENDTX</name>
<dbReference type="Proteomes" id="UP000095237">
    <property type="component" value="Unassembled WGS sequence"/>
</dbReference>
<comment type="caution">
    <text evidence="1">The sequence shown here is derived from an EMBL/GenBank/DDBJ whole genome shotgun (WGS) entry which is preliminary data.</text>
</comment>
<sequence length="93" mass="10631">MLESIFNTKKHGKIELLEGEKGKEIVLKLETTDKPFTLIKIGDTKKFQIEKLDNHYQCVTSPEKKTIFQGINENEDISLLLGSRVVLMRVGIE</sequence>
<proteinExistence type="predicted"/>
<protein>
    <submittedName>
        <fullName evidence="1">Uncharacterized protein</fullName>
    </submittedName>
</protein>
<dbReference type="AlphaFoldDB" id="A0A1E5IIS4"/>
<keyword evidence="2" id="KW-1185">Reference proteome</keyword>
<evidence type="ECO:0000313" key="2">
    <source>
        <dbReference type="Proteomes" id="UP000095237"/>
    </source>
</evidence>
<accession>A0A1E5IIS4</accession>